<accession>A0ABT4AM19</accession>
<feature type="domain" description="Glyoxalase/fosfomycin resistance/dioxygenase" evidence="1">
    <location>
        <begin position="11"/>
        <end position="133"/>
    </location>
</feature>
<name>A0ABT4AM19_9BACT</name>
<evidence type="ECO:0000259" key="1">
    <source>
        <dbReference type="Pfam" id="PF00903"/>
    </source>
</evidence>
<dbReference type="Pfam" id="PF00903">
    <property type="entry name" value="Glyoxalase"/>
    <property type="match status" value="1"/>
</dbReference>
<comment type="caution">
    <text evidence="2">The sequence shown here is derived from an EMBL/GenBank/DDBJ whole genome shotgun (WGS) entry which is preliminary data.</text>
</comment>
<dbReference type="RefSeq" id="WP_267541315.1">
    <property type="nucleotide sequence ID" value="NZ_JAPNKA010000001.1"/>
</dbReference>
<proteinExistence type="predicted"/>
<dbReference type="CDD" id="cd06588">
    <property type="entry name" value="PhnB_like"/>
    <property type="match status" value="1"/>
</dbReference>
<keyword evidence="3" id="KW-1185">Reference proteome</keyword>
<dbReference type="InterPro" id="IPR004360">
    <property type="entry name" value="Glyas_Fos-R_dOase_dom"/>
</dbReference>
<dbReference type="EMBL" id="JAPNKA010000001">
    <property type="protein sequence ID" value="MCY1082757.1"/>
    <property type="molecule type" value="Genomic_DNA"/>
</dbReference>
<gene>
    <name evidence="2" type="ORF">OV287_50735</name>
</gene>
<dbReference type="InterPro" id="IPR028973">
    <property type="entry name" value="PhnB-like"/>
</dbReference>
<organism evidence="2 3">
    <name type="scientific">Archangium lansingense</name>
    <dbReference type="NCBI Taxonomy" id="2995310"/>
    <lineage>
        <taxon>Bacteria</taxon>
        <taxon>Pseudomonadati</taxon>
        <taxon>Myxococcota</taxon>
        <taxon>Myxococcia</taxon>
        <taxon>Myxococcales</taxon>
        <taxon>Cystobacterineae</taxon>
        <taxon>Archangiaceae</taxon>
        <taxon>Archangium</taxon>
    </lineage>
</organism>
<dbReference type="PANTHER" id="PTHR33990">
    <property type="entry name" value="PROTEIN YJDN-RELATED"/>
    <property type="match status" value="1"/>
</dbReference>
<sequence>MTIKAVTPYFLLNGRTEQAIALYQRALGAKVETMQRFGDVDGSCPVAMKNRVMHAALQVGDAVLLMSDGSKDDEAPSQSGNVSVALQLDDPDQARRCFDALATNGKVVQPLIDAPWGALFGVVSDEFGINWMFNSAKAKKA</sequence>
<reference evidence="2 3" key="1">
    <citation type="submission" date="2022-11" db="EMBL/GenBank/DDBJ databases">
        <title>Minimal conservation of predation-associated metabolite biosynthetic gene clusters underscores biosynthetic potential of Myxococcota including descriptions for ten novel species: Archangium lansinium sp. nov., Myxococcus landrumus sp. nov., Nannocystis bai.</title>
        <authorList>
            <person name="Ahearne A."/>
            <person name="Stevens C."/>
            <person name="Phillips K."/>
        </authorList>
    </citation>
    <scope>NUCLEOTIDE SEQUENCE [LARGE SCALE GENOMIC DNA]</scope>
    <source>
        <strain evidence="2 3">MIWBW</strain>
    </source>
</reference>
<dbReference type="InterPro" id="IPR029068">
    <property type="entry name" value="Glyas_Bleomycin-R_OHBP_Dase"/>
</dbReference>
<protein>
    <submittedName>
        <fullName evidence="2">VOC family protein</fullName>
    </submittedName>
</protein>
<dbReference type="Proteomes" id="UP001207654">
    <property type="component" value="Unassembled WGS sequence"/>
</dbReference>
<evidence type="ECO:0000313" key="2">
    <source>
        <dbReference type="EMBL" id="MCY1082757.1"/>
    </source>
</evidence>
<evidence type="ECO:0000313" key="3">
    <source>
        <dbReference type="Proteomes" id="UP001207654"/>
    </source>
</evidence>
<dbReference type="SUPFAM" id="SSF54593">
    <property type="entry name" value="Glyoxalase/Bleomycin resistance protein/Dihydroxybiphenyl dioxygenase"/>
    <property type="match status" value="1"/>
</dbReference>
<dbReference type="Gene3D" id="3.10.180.10">
    <property type="entry name" value="2,3-Dihydroxybiphenyl 1,2-Dioxygenase, domain 1"/>
    <property type="match status" value="1"/>
</dbReference>
<dbReference type="PANTHER" id="PTHR33990:SF1">
    <property type="entry name" value="PROTEIN YJDN"/>
    <property type="match status" value="1"/>
</dbReference>